<protein>
    <submittedName>
        <fullName evidence="5">Uncharacterized protein LOC106475561</fullName>
    </submittedName>
</protein>
<proteinExistence type="predicted"/>
<dbReference type="Pfam" id="PF00431">
    <property type="entry name" value="CUB"/>
    <property type="match status" value="1"/>
</dbReference>
<evidence type="ECO:0000259" key="3">
    <source>
        <dbReference type="PROSITE" id="PS01180"/>
    </source>
</evidence>
<dbReference type="Proteomes" id="UP000694941">
    <property type="component" value="Unplaced"/>
</dbReference>
<dbReference type="GeneID" id="106475561"/>
<dbReference type="CDD" id="cd00041">
    <property type="entry name" value="CUB"/>
    <property type="match status" value="1"/>
</dbReference>
<keyword evidence="1" id="KW-1015">Disulfide bond</keyword>
<evidence type="ECO:0000256" key="2">
    <source>
        <dbReference type="PROSITE-ProRule" id="PRU00059"/>
    </source>
</evidence>
<sequence length="524" mass="58832">MLPNLYNLTERSTPHFGYFCGQMAGQSVNYFSSGNNVTLAIFMPSRTSWRSQSFNVFLTYKFMTRRTNLEVQKDEIKDFGRSMPNSFCNVEYQDCINKVCVIRSPNFPGTFLPNFTCHYLIKQKNIPKGLQAQIVLRQDNEYKISIDNGHSGIGAISSSLLTSDCSQDMVRIFDGSTSASTILTEFCGSGPLPPVISSHSSVLIQLISAPYQRLHDSRLEIEAQVRLVTNSLWRISGNSCKFLLDGSHKNSGIIRNPQHTVPSQTTCTYILRGRNPSDRVWLYLMSYMVEDKHPWSLTEHCDTGRMEILGSAAPDFFGVSESDSIENNHTYCEKSSPRLCARATDSPNLIPLRPCRFPEESYFSKGPELVLRLHYPKTSGIPAVQPLFMARYEFVDTRQPGVAVPSSLCDRIVKSQSSSSGKIYSPRNVLYFGRGGRSDISCRYNLQGKGSSRVKIAFQTLKLFSSSCKTVVDNVSHERTCEIIKTHNGPLSFIRVVENWQGVELSIGCFCNMSLTPLVTTQFN</sequence>
<evidence type="ECO:0000256" key="1">
    <source>
        <dbReference type="ARBA" id="ARBA00023157"/>
    </source>
</evidence>
<dbReference type="PROSITE" id="PS01180">
    <property type="entry name" value="CUB"/>
    <property type="match status" value="1"/>
</dbReference>
<dbReference type="InterPro" id="IPR035914">
    <property type="entry name" value="Sperma_CUB_dom_sf"/>
</dbReference>
<dbReference type="PANTHER" id="PTHR47537:SF3">
    <property type="entry name" value="CUB DOMAIN-CONTAINING PROTEIN"/>
    <property type="match status" value="1"/>
</dbReference>
<feature type="domain" description="CUB" evidence="3">
    <location>
        <begin position="88"/>
        <end position="203"/>
    </location>
</feature>
<accession>A0ABM1BZP2</accession>
<dbReference type="InterPro" id="IPR000859">
    <property type="entry name" value="CUB_dom"/>
</dbReference>
<dbReference type="SMART" id="SM00042">
    <property type="entry name" value="CUB"/>
    <property type="match status" value="1"/>
</dbReference>
<dbReference type="Gene3D" id="2.60.120.290">
    <property type="entry name" value="Spermadhesin, CUB domain"/>
    <property type="match status" value="2"/>
</dbReference>
<evidence type="ECO:0000313" key="4">
    <source>
        <dbReference type="Proteomes" id="UP000694941"/>
    </source>
</evidence>
<name>A0ABM1BZP2_LIMPO</name>
<dbReference type="PANTHER" id="PTHR47537">
    <property type="entry name" value="CUBILIN"/>
    <property type="match status" value="1"/>
</dbReference>
<dbReference type="RefSeq" id="XP_013791693.2">
    <property type="nucleotide sequence ID" value="XM_013936239.2"/>
</dbReference>
<evidence type="ECO:0000313" key="5">
    <source>
        <dbReference type="RefSeq" id="XP_013791693.2"/>
    </source>
</evidence>
<comment type="caution">
    <text evidence="2">Lacks conserved residue(s) required for the propagation of feature annotation.</text>
</comment>
<reference evidence="5" key="1">
    <citation type="submission" date="2025-08" db="UniProtKB">
        <authorList>
            <consortium name="RefSeq"/>
        </authorList>
    </citation>
    <scope>IDENTIFICATION</scope>
    <source>
        <tissue evidence="5">Muscle</tissue>
    </source>
</reference>
<keyword evidence="4" id="KW-1185">Reference proteome</keyword>
<dbReference type="InterPro" id="IPR053207">
    <property type="entry name" value="Non-NMDA_GluR_Accessory"/>
</dbReference>
<organism evidence="4 5">
    <name type="scientific">Limulus polyphemus</name>
    <name type="common">Atlantic horseshoe crab</name>
    <dbReference type="NCBI Taxonomy" id="6850"/>
    <lineage>
        <taxon>Eukaryota</taxon>
        <taxon>Metazoa</taxon>
        <taxon>Ecdysozoa</taxon>
        <taxon>Arthropoda</taxon>
        <taxon>Chelicerata</taxon>
        <taxon>Merostomata</taxon>
        <taxon>Xiphosura</taxon>
        <taxon>Limulidae</taxon>
        <taxon>Limulus</taxon>
    </lineage>
</organism>
<dbReference type="SUPFAM" id="SSF49854">
    <property type="entry name" value="Spermadhesin, CUB domain"/>
    <property type="match status" value="1"/>
</dbReference>
<gene>
    <name evidence="5" type="primary">LOC106475561</name>
</gene>